<feature type="compositionally biased region" description="Polar residues" evidence="1">
    <location>
        <begin position="67"/>
        <end position="76"/>
    </location>
</feature>
<proteinExistence type="predicted"/>
<dbReference type="InterPro" id="IPR051678">
    <property type="entry name" value="AGP_Transferase"/>
</dbReference>
<dbReference type="Proteomes" id="UP000319257">
    <property type="component" value="Unassembled WGS sequence"/>
</dbReference>
<evidence type="ECO:0000313" key="3">
    <source>
        <dbReference type="Proteomes" id="UP000319257"/>
    </source>
</evidence>
<organism evidence="2 3">
    <name type="scientific">Thyridium curvatum</name>
    <dbReference type="NCBI Taxonomy" id="1093900"/>
    <lineage>
        <taxon>Eukaryota</taxon>
        <taxon>Fungi</taxon>
        <taxon>Dikarya</taxon>
        <taxon>Ascomycota</taxon>
        <taxon>Pezizomycotina</taxon>
        <taxon>Sordariomycetes</taxon>
        <taxon>Sordariomycetidae</taxon>
        <taxon>Thyridiales</taxon>
        <taxon>Thyridiaceae</taxon>
        <taxon>Thyridium</taxon>
    </lineage>
</organism>
<gene>
    <name evidence="2" type="ORF">E0L32_004980</name>
</gene>
<dbReference type="SUPFAM" id="SSF56112">
    <property type="entry name" value="Protein kinase-like (PK-like)"/>
    <property type="match status" value="1"/>
</dbReference>
<dbReference type="InterPro" id="IPR011009">
    <property type="entry name" value="Kinase-like_dom_sf"/>
</dbReference>
<dbReference type="PANTHER" id="PTHR21310:SF37">
    <property type="entry name" value="AMINOGLYCOSIDE PHOSPHOTRANSFERASE DOMAIN-CONTAINING PROTEIN"/>
    <property type="match status" value="1"/>
</dbReference>
<dbReference type="STRING" id="1093900.A0A507BD27"/>
<dbReference type="AlphaFoldDB" id="A0A507BD27"/>
<keyword evidence="3" id="KW-1185">Reference proteome</keyword>
<feature type="region of interest" description="Disordered" evidence="1">
    <location>
        <begin position="1"/>
        <end position="83"/>
    </location>
</feature>
<feature type="compositionally biased region" description="Polar residues" evidence="1">
    <location>
        <begin position="1"/>
        <end position="16"/>
    </location>
</feature>
<evidence type="ECO:0000256" key="1">
    <source>
        <dbReference type="SAM" id="MobiDB-lite"/>
    </source>
</evidence>
<comment type="caution">
    <text evidence="2">The sequence shown here is derived from an EMBL/GenBank/DDBJ whole genome shotgun (WGS) entry which is preliminary data.</text>
</comment>
<protein>
    <recommendedName>
        <fullName evidence="4">Aminoglycoside phosphotransferase domain-containing protein</fullName>
    </recommendedName>
</protein>
<sequence>MDEVANTSTPCQTKPGDTTVDEVANTSPPPSQTDTSDTTVDEVANTSPTPRQTDTSDTTVDEVANASPPTSQTDTSAAVAEPEPTLSLLGKPPITYRAALDTDDNYISEAAFVRATEQLFQALWAQQPAIKGLVRHHLGLRDRDDVVCDIAGHRRWLVGGFNVCIPVRVTSPTRNHRLILRCAMPHKLAESRFPGTVDEKTACEVGAYVWMQEKCPDIPIPRLYGFGFSDRRCFTHQDYRPWYVRAKHRLRRLLRGFLRSLCDAFRACPTDSRETLVTSRYICHPDVAASHQLPSAYMLLENVNSKDSQMLAHTWTAQRKDPVRQQNLFCGLARIMLSLARVPLPRIGALRFRDDGTVALANRPLDCTMMLFENDGTPRVIPRDRTYATTEAYVADLFRLHDQRFLSHPNATYEEEDCRRQMAAWVLARSLAYRFIRQDQRDGPFSLQLTDLRPQNIFVDNTWNVTSLVDLEWVCALPVERLCVPYWLTGQDIGELHGEPLAEYTEVWKVFMAAFEQEESRMALAKQHNLSFGKILEESWTSGTLWFWRGLASVNAMPELFEQHLRPRFSPDVLYSEEKAISSFWREDADEVVQIKLDAYQGYARDLKELFGRT</sequence>
<dbReference type="OrthoDB" id="3645574at2759"/>
<feature type="compositionally biased region" description="Polar residues" evidence="1">
    <location>
        <begin position="44"/>
        <end position="58"/>
    </location>
</feature>
<dbReference type="PANTHER" id="PTHR21310">
    <property type="entry name" value="AMINOGLYCOSIDE PHOSPHOTRANSFERASE-RELATED-RELATED"/>
    <property type="match status" value="1"/>
</dbReference>
<evidence type="ECO:0000313" key="2">
    <source>
        <dbReference type="EMBL" id="TPX14871.1"/>
    </source>
</evidence>
<dbReference type="GeneID" id="41972427"/>
<dbReference type="RefSeq" id="XP_030996582.1">
    <property type="nucleotide sequence ID" value="XM_031139450.1"/>
</dbReference>
<evidence type="ECO:0008006" key="4">
    <source>
        <dbReference type="Google" id="ProtNLM"/>
    </source>
</evidence>
<accession>A0A507BD27</accession>
<dbReference type="InParanoid" id="A0A507BD27"/>
<reference evidence="2 3" key="1">
    <citation type="submission" date="2019-06" db="EMBL/GenBank/DDBJ databases">
        <title>Draft genome sequence of the filamentous fungus Phialemoniopsis curvata isolated from diesel fuel.</title>
        <authorList>
            <person name="Varaljay V.A."/>
            <person name="Lyon W.J."/>
            <person name="Crouch A.L."/>
            <person name="Drake C.E."/>
            <person name="Hollomon J.M."/>
            <person name="Nadeau L.J."/>
            <person name="Nunn H.S."/>
            <person name="Stevenson B.S."/>
            <person name="Bojanowski C.L."/>
            <person name="Crookes-Goodson W.J."/>
        </authorList>
    </citation>
    <scope>NUCLEOTIDE SEQUENCE [LARGE SCALE GENOMIC DNA]</scope>
    <source>
        <strain evidence="2 3">D216</strain>
    </source>
</reference>
<name>A0A507BD27_9PEZI</name>
<dbReference type="EMBL" id="SKBQ01000025">
    <property type="protein sequence ID" value="TPX14871.1"/>
    <property type="molecule type" value="Genomic_DNA"/>
</dbReference>